<evidence type="ECO:0000313" key="2">
    <source>
        <dbReference type="Proteomes" id="UP000299102"/>
    </source>
</evidence>
<protein>
    <submittedName>
        <fullName evidence="1">Uncharacterized protein</fullName>
    </submittedName>
</protein>
<reference evidence="1 2" key="1">
    <citation type="journal article" date="2019" name="Commun. Biol.">
        <title>The bagworm genome reveals a unique fibroin gene that provides high tensile strength.</title>
        <authorList>
            <person name="Kono N."/>
            <person name="Nakamura H."/>
            <person name="Ohtoshi R."/>
            <person name="Tomita M."/>
            <person name="Numata K."/>
            <person name="Arakawa K."/>
        </authorList>
    </citation>
    <scope>NUCLEOTIDE SEQUENCE [LARGE SCALE GENOMIC DNA]</scope>
</reference>
<dbReference type="AlphaFoldDB" id="A0A4C1ZA42"/>
<comment type="caution">
    <text evidence="1">The sequence shown here is derived from an EMBL/GenBank/DDBJ whole genome shotgun (WGS) entry which is preliminary data.</text>
</comment>
<organism evidence="1 2">
    <name type="scientific">Eumeta variegata</name>
    <name type="common">Bagworm moth</name>
    <name type="synonym">Eumeta japonica</name>
    <dbReference type="NCBI Taxonomy" id="151549"/>
    <lineage>
        <taxon>Eukaryota</taxon>
        <taxon>Metazoa</taxon>
        <taxon>Ecdysozoa</taxon>
        <taxon>Arthropoda</taxon>
        <taxon>Hexapoda</taxon>
        <taxon>Insecta</taxon>
        <taxon>Pterygota</taxon>
        <taxon>Neoptera</taxon>
        <taxon>Endopterygota</taxon>
        <taxon>Lepidoptera</taxon>
        <taxon>Glossata</taxon>
        <taxon>Ditrysia</taxon>
        <taxon>Tineoidea</taxon>
        <taxon>Psychidae</taxon>
        <taxon>Oiketicinae</taxon>
        <taxon>Eumeta</taxon>
    </lineage>
</organism>
<keyword evidence="2" id="KW-1185">Reference proteome</keyword>
<name>A0A4C1ZA42_EUMVA</name>
<gene>
    <name evidence="1" type="ORF">EVAR_60005_1</name>
</gene>
<proteinExistence type="predicted"/>
<dbReference type="Proteomes" id="UP000299102">
    <property type="component" value="Unassembled WGS sequence"/>
</dbReference>
<evidence type="ECO:0000313" key="1">
    <source>
        <dbReference type="EMBL" id="GBP85661.1"/>
    </source>
</evidence>
<sequence length="121" mass="13702">MSNRESVEVGNRILVLFPISVPDSDPIVNPDEDTGSRQYCGRLILWATYLQHENRTLTEYRRKVTASAFPLFLRQSFLHVHTQEADNELVTALGLRVSMGDDEHLFSGRSLARVASENSIK</sequence>
<accession>A0A4C1ZA42</accession>
<dbReference type="EMBL" id="BGZK01001751">
    <property type="protein sequence ID" value="GBP85661.1"/>
    <property type="molecule type" value="Genomic_DNA"/>
</dbReference>